<gene>
    <name evidence="2" type="ORF">QJS04_geneDACA014923</name>
</gene>
<reference evidence="2" key="2">
    <citation type="submission" date="2023-06" db="EMBL/GenBank/DDBJ databases">
        <authorList>
            <person name="Ma L."/>
            <person name="Liu K.-W."/>
            <person name="Li Z."/>
            <person name="Hsiao Y.-Y."/>
            <person name="Qi Y."/>
            <person name="Fu T."/>
            <person name="Tang G."/>
            <person name="Zhang D."/>
            <person name="Sun W.-H."/>
            <person name="Liu D.-K."/>
            <person name="Li Y."/>
            <person name="Chen G.-Z."/>
            <person name="Liu X.-D."/>
            <person name="Liao X.-Y."/>
            <person name="Jiang Y.-T."/>
            <person name="Yu X."/>
            <person name="Hao Y."/>
            <person name="Huang J."/>
            <person name="Zhao X.-W."/>
            <person name="Ke S."/>
            <person name="Chen Y.-Y."/>
            <person name="Wu W.-L."/>
            <person name="Hsu J.-L."/>
            <person name="Lin Y.-F."/>
            <person name="Huang M.-D."/>
            <person name="Li C.-Y."/>
            <person name="Huang L."/>
            <person name="Wang Z.-W."/>
            <person name="Zhao X."/>
            <person name="Zhong W.-Y."/>
            <person name="Peng D.-H."/>
            <person name="Ahmad S."/>
            <person name="Lan S."/>
            <person name="Zhang J.-S."/>
            <person name="Tsai W.-C."/>
            <person name="Van De Peer Y."/>
            <person name="Liu Z.-J."/>
        </authorList>
    </citation>
    <scope>NUCLEOTIDE SEQUENCE</scope>
    <source>
        <strain evidence="2">SCP</strain>
        <tissue evidence="2">Leaves</tissue>
    </source>
</reference>
<comment type="caution">
    <text evidence="2">The sequence shown here is derived from an EMBL/GenBank/DDBJ whole genome shotgun (WGS) entry which is preliminary data.</text>
</comment>
<accession>A0AAV9BX98</accession>
<feature type="compositionally biased region" description="Polar residues" evidence="1">
    <location>
        <begin position="59"/>
        <end position="69"/>
    </location>
</feature>
<feature type="region of interest" description="Disordered" evidence="1">
    <location>
        <begin position="31"/>
        <end position="69"/>
    </location>
</feature>
<keyword evidence="3" id="KW-1185">Reference proteome</keyword>
<organism evidence="2 3">
    <name type="scientific">Acorus gramineus</name>
    <name type="common">Dwarf sweet flag</name>
    <dbReference type="NCBI Taxonomy" id="55184"/>
    <lineage>
        <taxon>Eukaryota</taxon>
        <taxon>Viridiplantae</taxon>
        <taxon>Streptophyta</taxon>
        <taxon>Embryophyta</taxon>
        <taxon>Tracheophyta</taxon>
        <taxon>Spermatophyta</taxon>
        <taxon>Magnoliopsida</taxon>
        <taxon>Liliopsida</taxon>
        <taxon>Acoraceae</taxon>
        <taxon>Acorus</taxon>
    </lineage>
</organism>
<dbReference type="Proteomes" id="UP001179952">
    <property type="component" value="Unassembled WGS sequence"/>
</dbReference>
<evidence type="ECO:0000256" key="1">
    <source>
        <dbReference type="SAM" id="MobiDB-lite"/>
    </source>
</evidence>
<sequence>MQVRTTNTPHACGDTPHTNARLLACATSTPEPARMPLRASAPAGACHQHTPHLLGHPRTQANTHTLTHT</sequence>
<dbReference type="AlphaFoldDB" id="A0AAV9BX98"/>
<dbReference type="EMBL" id="JAUJYN010000001">
    <property type="protein sequence ID" value="KAK1281082.1"/>
    <property type="molecule type" value="Genomic_DNA"/>
</dbReference>
<proteinExistence type="predicted"/>
<protein>
    <submittedName>
        <fullName evidence="2">Uncharacterized protein</fullName>
    </submittedName>
</protein>
<evidence type="ECO:0000313" key="2">
    <source>
        <dbReference type="EMBL" id="KAK1281082.1"/>
    </source>
</evidence>
<name>A0AAV9BX98_ACOGR</name>
<evidence type="ECO:0000313" key="3">
    <source>
        <dbReference type="Proteomes" id="UP001179952"/>
    </source>
</evidence>
<reference evidence="2" key="1">
    <citation type="journal article" date="2023" name="Nat. Commun.">
        <title>Diploid and tetraploid genomes of Acorus and the evolution of monocots.</title>
        <authorList>
            <person name="Ma L."/>
            <person name="Liu K.W."/>
            <person name="Li Z."/>
            <person name="Hsiao Y.Y."/>
            <person name="Qi Y."/>
            <person name="Fu T."/>
            <person name="Tang G.D."/>
            <person name="Zhang D."/>
            <person name="Sun W.H."/>
            <person name="Liu D.K."/>
            <person name="Li Y."/>
            <person name="Chen G.Z."/>
            <person name="Liu X.D."/>
            <person name="Liao X.Y."/>
            <person name="Jiang Y.T."/>
            <person name="Yu X."/>
            <person name="Hao Y."/>
            <person name="Huang J."/>
            <person name="Zhao X.W."/>
            <person name="Ke S."/>
            <person name="Chen Y.Y."/>
            <person name="Wu W.L."/>
            <person name="Hsu J.L."/>
            <person name="Lin Y.F."/>
            <person name="Huang M.D."/>
            <person name="Li C.Y."/>
            <person name="Huang L."/>
            <person name="Wang Z.W."/>
            <person name="Zhao X."/>
            <person name="Zhong W.Y."/>
            <person name="Peng D.H."/>
            <person name="Ahmad S."/>
            <person name="Lan S."/>
            <person name="Zhang J.S."/>
            <person name="Tsai W.C."/>
            <person name="Van de Peer Y."/>
            <person name="Liu Z.J."/>
        </authorList>
    </citation>
    <scope>NUCLEOTIDE SEQUENCE</scope>
    <source>
        <strain evidence="2">SCP</strain>
    </source>
</reference>